<dbReference type="PROSITE" id="PS50181">
    <property type="entry name" value="FBOX"/>
    <property type="match status" value="1"/>
</dbReference>
<dbReference type="Pfam" id="PF12937">
    <property type="entry name" value="F-box-like"/>
    <property type="match status" value="1"/>
</dbReference>
<dbReference type="CDD" id="cd09917">
    <property type="entry name" value="F-box_SF"/>
    <property type="match status" value="1"/>
</dbReference>
<dbReference type="SMART" id="SM00256">
    <property type="entry name" value="FBOX"/>
    <property type="match status" value="1"/>
</dbReference>
<dbReference type="Proteomes" id="UP000250043">
    <property type="component" value="Unassembled WGS sequence"/>
</dbReference>
<dbReference type="AlphaFoldDB" id="A0A8E2DFP7"/>
<evidence type="ECO:0000313" key="4">
    <source>
        <dbReference type="Proteomes" id="UP000250043"/>
    </source>
</evidence>
<dbReference type="OrthoDB" id="2788229at2759"/>
<protein>
    <recommendedName>
        <fullName evidence="2">F-box domain-containing protein</fullName>
    </recommendedName>
</protein>
<keyword evidence="4" id="KW-1185">Reference proteome</keyword>
<evidence type="ECO:0000256" key="1">
    <source>
        <dbReference type="SAM" id="MobiDB-lite"/>
    </source>
</evidence>
<feature type="compositionally biased region" description="Acidic residues" evidence="1">
    <location>
        <begin position="393"/>
        <end position="414"/>
    </location>
</feature>
<evidence type="ECO:0000313" key="3">
    <source>
        <dbReference type="EMBL" id="OCH85151.1"/>
    </source>
</evidence>
<name>A0A8E2DFP7_9APHY</name>
<feature type="region of interest" description="Disordered" evidence="1">
    <location>
        <begin position="374"/>
        <end position="414"/>
    </location>
</feature>
<dbReference type="EMBL" id="KV722605">
    <property type="protein sequence ID" value="OCH85151.1"/>
    <property type="molecule type" value="Genomic_DNA"/>
</dbReference>
<sequence>MDAINPDSIALKIPPELTDMVFSYLDPRSLSACASTCRAWLSLSQARIFETIVASPGKATRLQQLLSESPHLGKHIKELQMGITSPDDFITVLQALAGYLGSVRTLGANIRGALPPIPPSLADIGPVETLWISIEDEANFVLHLAQLLREFHHTCTILLPNPPLPRITSLPGSDADFNALSDALHHLHLTRLELNGMFRLFDKCFQMQPPKNIRILRFDLFDVHDVPESRSMFAIIAAAASSLERLQIEVHISVGRVDVPEWQATAVLCPSLSRLVCTVHPTQYTLILALLSHITAPQLKHIGIRLNFWIVMDRFTDDLRAVSRLLQDTRRFPALRLVNLTMRGGGILEEWNEAKESVEEIFMPLIERGILSSNYEYEPDSDDGETTGRSPPLEDEQDWSDSDEEESTSDEGEE</sequence>
<dbReference type="InterPro" id="IPR036047">
    <property type="entry name" value="F-box-like_dom_sf"/>
</dbReference>
<gene>
    <name evidence="3" type="ORF">OBBRIDRAFT_891355</name>
</gene>
<proteinExistence type="predicted"/>
<dbReference type="Gene3D" id="1.20.1280.50">
    <property type="match status" value="1"/>
</dbReference>
<evidence type="ECO:0000259" key="2">
    <source>
        <dbReference type="PROSITE" id="PS50181"/>
    </source>
</evidence>
<reference evidence="3 4" key="1">
    <citation type="submission" date="2016-07" db="EMBL/GenBank/DDBJ databases">
        <title>Draft genome of the white-rot fungus Obba rivulosa 3A-2.</title>
        <authorList>
            <consortium name="DOE Joint Genome Institute"/>
            <person name="Miettinen O."/>
            <person name="Riley R."/>
            <person name="Acob R."/>
            <person name="Barry K."/>
            <person name="Cullen D."/>
            <person name="De Vries R."/>
            <person name="Hainaut M."/>
            <person name="Hatakka A."/>
            <person name="Henrissat B."/>
            <person name="Hilden K."/>
            <person name="Kuo R."/>
            <person name="Labutti K."/>
            <person name="Lipzen A."/>
            <person name="Makela M.R."/>
            <person name="Sandor L."/>
            <person name="Spatafora J.W."/>
            <person name="Grigoriev I.V."/>
            <person name="Hibbett D.S."/>
        </authorList>
    </citation>
    <scope>NUCLEOTIDE SEQUENCE [LARGE SCALE GENOMIC DNA]</scope>
    <source>
        <strain evidence="3 4">3A-2</strain>
    </source>
</reference>
<dbReference type="InterPro" id="IPR001810">
    <property type="entry name" value="F-box_dom"/>
</dbReference>
<organism evidence="3 4">
    <name type="scientific">Obba rivulosa</name>
    <dbReference type="NCBI Taxonomy" id="1052685"/>
    <lineage>
        <taxon>Eukaryota</taxon>
        <taxon>Fungi</taxon>
        <taxon>Dikarya</taxon>
        <taxon>Basidiomycota</taxon>
        <taxon>Agaricomycotina</taxon>
        <taxon>Agaricomycetes</taxon>
        <taxon>Polyporales</taxon>
        <taxon>Gelatoporiaceae</taxon>
        <taxon>Obba</taxon>
    </lineage>
</organism>
<accession>A0A8E2DFP7</accession>
<feature type="domain" description="F-box" evidence="2">
    <location>
        <begin position="7"/>
        <end position="52"/>
    </location>
</feature>
<dbReference type="SUPFAM" id="SSF81383">
    <property type="entry name" value="F-box domain"/>
    <property type="match status" value="1"/>
</dbReference>